<feature type="domain" description="AB hydrolase-1" evidence="2">
    <location>
        <begin position="76"/>
        <end position="329"/>
    </location>
</feature>
<evidence type="ECO:0000313" key="3">
    <source>
        <dbReference type="EMBL" id="XDO95757.1"/>
    </source>
</evidence>
<dbReference type="SUPFAM" id="SSF53474">
    <property type="entry name" value="alpha/beta-Hydrolases"/>
    <property type="match status" value="1"/>
</dbReference>
<gene>
    <name evidence="3" type="ORF">ABOZ73_13240</name>
</gene>
<organism evidence="3">
    <name type="scientific">Caulobacter sp. 73W</name>
    <dbReference type="NCBI Taxonomy" id="3161137"/>
    <lineage>
        <taxon>Bacteria</taxon>
        <taxon>Pseudomonadati</taxon>
        <taxon>Pseudomonadota</taxon>
        <taxon>Alphaproteobacteria</taxon>
        <taxon>Caulobacterales</taxon>
        <taxon>Caulobacteraceae</taxon>
        <taxon>Caulobacter</taxon>
    </lineage>
</organism>
<dbReference type="InterPro" id="IPR000073">
    <property type="entry name" value="AB_hydrolase_1"/>
</dbReference>
<dbReference type="GO" id="GO:0046464">
    <property type="term" value="P:acylglycerol catabolic process"/>
    <property type="evidence" value="ECO:0007669"/>
    <property type="project" value="TreeGrafter"/>
</dbReference>
<feature type="chain" id="PRO_5044187536" evidence="1">
    <location>
        <begin position="24"/>
        <end position="338"/>
    </location>
</feature>
<dbReference type="Pfam" id="PF12697">
    <property type="entry name" value="Abhydrolase_6"/>
    <property type="match status" value="1"/>
</dbReference>
<accession>A0AB39KQD4</accession>
<keyword evidence="1" id="KW-0732">Signal</keyword>
<keyword evidence="3" id="KW-0378">Hydrolase</keyword>
<dbReference type="InterPro" id="IPR000639">
    <property type="entry name" value="Epox_hydrolase-like"/>
</dbReference>
<name>A0AB39KQD4_9CAUL</name>
<dbReference type="InterPro" id="IPR029058">
    <property type="entry name" value="AB_hydrolase_fold"/>
</dbReference>
<dbReference type="PRINTS" id="PR00111">
    <property type="entry name" value="ABHYDROLASE"/>
</dbReference>
<dbReference type="PANTHER" id="PTHR43798">
    <property type="entry name" value="MONOACYLGLYCEROL LIPASE"/>
    <property type="match status" value="1"/>
</dbReference>
<sequence length="338" mass="36342">MKLPLFLCALTLAATPIAGPAFAQAPVAVNATLEGYAYPYPVSVLPVVVEAKGKRVQTRLAYMDVAPTSLANGRTVLLLHGRNFPAGYWGGTIKALTAAGYRVVAPDQINFGKSGRVDGMAVSFEVMAEHTWALLDHLKIDKADVLAHSMGNMAATRLVLAHPERVGRLAMYAPIGLQDYRPLTPPIDPEALARAESAKGAAAYRKELTASYGLASSEVIEPFVTLREQIKASQDWPFFVRTFNASAVAIRDLPVAQDIPRIPVKTLFLVGSTDRAAPGKAQATEADKAKFRTVAELAQALAPTLPDAKVQVFDGRGHLIHLEDPQAFHKAVLDFLAQ</sequence>
<dbReference type="AlphaFoldDB" id="A0AB39KQD4"/>
<protein>
    <submittedName>
        <fullName evidence="3">Alpha/beta hydrolase</fullName>
    </submittedName>
</protein>
<reference evidence="3" key="1">
    <citation type="submission" date="2024-06" db="EMBL/GenBank/DDBJ databases">
        <title>Caulobacter inopinatus, sp. nov.</title>
        <authorList>
            <person name="Donachie S.P."/>
        </authorList>
    </citation>
    <scope>NUCLEOTIDE SEQUENCE</scope>
    <source>
        <strain evidence="3">73W</strain>
    </source>
</reference>
<feature type="signal peptide" evidence="1">
    <location>
        <begin position="1"/>
        <end position="23"/>
    </location>
</feature>
<dbReference type="PRINTS" id="PR00412">
    <property type="entry name" value="EPOXHYDRLASE"/>
</dbReference>
<dbReference type="PANTHER" id="PTHR43798:SF33">
    <property type="entry name" value="HYDROLASE, PUTATIVE (AFU_ORTHOLOGUE AFUA_2G14860)-RELATED"/>
    <property type="match status" value="1"/>
</dbReference>
<dbReference type="InterPro" id="IPR050266">
    <property type="entry name" value="AB_hydrolase_sf"/>
</dbReference>
<dbReference type="EMBL" id="CP158375">
    <property type="protein sequence ID" value="XDO95757.1"/>
    <property type="molecule type" value="Genomic_DNA"/>
</dbReference>
<dbReference type="GO" id="GO:0016020">
    <property type="term" value="C:membrane"/>
    <property type="evidence" value="ECO:0007669"/>
    <property type="project" value="TreeGrafter"/>
</dbReference>
<dbReference type="RefSeq" id="WP_369058600.1">
    <property type="nucleotide sequence ID" value="NZ_CP158375.1"/>
</dbReference>
<dbReference type="Gene3D" id="3.40.50.1820">
    <property type="entry name" value="alpha/beta hydrolase"/>
    <property type="match status" value="1"/>
</dbReference>
<evidence type="ECO:0000259" key="2">
    <source>
        <dbReference type="Pfam" id="PF12697"/>
    </source>
</evidence>
<proteinExistence type="predicted"/>
<evidence type="ECO:0000256" key="1">
    <source>
        <dbReference type="SAM" id="SignalP"/>
    </source>
</evidence>
<dbReference type="GO" id="GO:0047372">
    <property type="term" value="F:monoacylglycerol lipase activity"/>
    <property type="evidence" value="ECO:0007669"/>
    <property type="project" value="TreeGrafter"/>
</dbReference>